<dbReference type="Pfam" id="PF03480">
    <property type="entry name" value="DctP"/>
    <property type="match status" value="1"/>
</dbReference>
<dbReference type="Gene3D" id="3.40.190.170">
    <property type="entry name" value="Bacterial extracellular solute-binding protein, family 7"/>
    <property type="match status" value="1"/>
</dbReference>
<keyword evidence="1 2" id="KW-0732">Signal</keyword>
<organism evidence="3 4">
    <name type="scientific">Occultella gossypii</name>
    <dbReference type="NCBI Taxonomy" id="2800820"/>
    <lineage>
        <taxon>Bacteria</taxon>
        <taxon>Bacillati</taxon>
        <taxon>Actinomycetota</taxon>
        <taxon>Actinomycetes</taxon>
        <taxon>Micrococcales</taxon>
        <taxon>Ruaniaceae</taxon>
        <taxon>Occultella</taxon>
    </lineage>
</organism>
<gene>
    <name evidence="3" type="ORF">KCQ71_26085</name>
</gene>
<protein>
    <submittedName>
        <fullName evidence="3">TRAP transporter substrate-binding protein</fullName>
    </submittedName>
</protein>
<dbReference type="PANTHER" id="PTHR33376:SF2">
    <property type="entry name" value="DICARBOXYLATE-BINDING PERIPLASMIC PROTEIN"/>
    <property type="match status" value="1"/>
</dbReference>
<evidence type="ECO:0000313" key="3">
    <source>
        <dbReference type="EMBL" id="MBZ2199637.1"/>
    </source>
</evidence>
<dbReference type="InterPro" id="IPR018389">
    <property type="entry name" value="DctP_fam"/>
</dbReference>
<dbReference type="PROSITE" id="PS51257">
    <property type="entry name" value="PROKAR_LIPOPROTEIN"/>
    <property type="match status" value="1"/>
</dbReference>
<reference evidence="3 4" key="1">
    <citation type="submission" date="2021-04" db="EMBL/GenBank/DDBJ databases">
        <title>Ruania sp. nov., isolated from sandy soil of mangrove forest.</title>
        <authorList>
            <person name="Ge X."/>
            <person name="Huang R."/>
            <person name="Liu W."/>
        </authorList>
    </citation>
    <scope>NUCLEOTIDE SEQUENCE [LARGE SCALE GENOMIC DNA]</scope>
    <source>
        <strain evidence="3 4">N2-46</strain>
    </source>
</reference>
<accession>A0ABS7SGZ1</accession>
<evidence type="ECO:0000313" key="4">
    <source>
        <dbReference type="Proteomes" id="UP000826651"/>
    </source>
</evidence>
<dbReference type="CDD" id="cd13671">
    <property type="entry name" value="PBP2_TRAP_SBP_like_3"/>
    <property type="match status" value="1"/>
</dbReference>
<comment type="caution">
    <text evidence="3">The sequence shown here is derived from an EMBL/GenBank/DDBJ whole genome shotgun (WGS) entry which is preliminary data.</text>
</comment>
<feature type="signal peptide" evidence="2">
    <location>
        <begin position="1"/>
        <end position="21"/>
    </location>
</feature>
<dbReference type="Proteomes" id="UP000826651">
    <property type="component" value="Unassembled WGS sequence"/>
</dbReference>
<dbReference type="PANTHER" id="PTHR33376">
    <property type="match status" value="1"/>
</dbReference>
<dbReference type="EMBL" id="JAGSHT010000032">
    <property type="protein sequence ID" value="MBZ2199637.1"/>
    <property type="molecule type" value="Genomic_DNA"/>
</dbReference>
<dbReference type="InterPro" id="IPR038404">
    <property type="entry name" value="TRAP_DctP_sf"/>
</dbReference>
<evidence type="ECO:0000256" key="1">
    <source>
        <dbReference type="ARBA" id="ARBA00022729"/>
    </source>
</evidence>
<name>A0ABS7SGZ1_9MICO</name>
<keyword evidence="4" id="KW-1185">Reference proteome</keyword>
<evidence type="ECO:0000256" key="2">
    <source>
        <dbReference type="SAM" id="SignalP"/>
    </source>
</evidence>
<dbReference type="RefSeq" id="WP_223411614.1">
    <property type="nucleotide sequence ID" value="NZ_JAGSHT010000032.1"/>
</dbReference>
<sequence>MTRKKVLATAAAALTITLGLAACGSGGGIDGGDGDGADGGDIDVTSADTVWRLAFNQTEEHPQFIAAVELGEALYEATDGRYGIEVYANELLGTQADVVNNVSEGSVEMMYIGGPVMESFNEDFIVFNLPYMFASIEAQSAVFADTEVTGDLFASIEESKGITVLAALFAGVRNVYNAERPIVEPEDLDGLKLRVQQSDSQVRMIELMGGVASPMGQGEVYTALQSGVLDGAENNETVYNALNHDEVAEYYSYTRHLMIPDYLLMNTDILADMSDEDREAFLGLVPDLVESANTGFLEFIDESIAASEEAGAQFNDDVNVEAFRERVAPLVEESISNPVRQDLFDSIQEYNEQFPAGS</sequence>
<dbReference type="NCBIfam" id="NF037995">
    <property type="entry name" value="TRAP_S1"/>
    <property type="match status" value="1"/>
</dbReference>
<proteinExistence type="predicted"/>
<feature type="chain" id="PRO_5047054704" evidence="2">
    <location>
        <begin position="22"/>
        <end position="358"/>
    </location>
</feature>